<reference evidence="1 2" key="1">
    <citation type="submission" date="2016-07" db="EMBL/GenBank/DDBJ databases">
        <title>Pervasive Adenine N6-methylation of Active Genes in Fungi.</title>
        <authorList>
            <consortium name="DOE Joint Genome Institute"/>
            <person name="Mondo S.J."/>
            <person name="Dannebaum R.O."/>
            <person name="Kuo R.C."/>
            <person name="Labutti K."/>
            <person name="Haridas S."/>
            <person name="Kuo A."/>
            <person name="Salamov A."/>
            <person name="Ahrendt S.R."/>
            <person name="Lipzen A."/>
            <person name="Sullivan W."/>
            <person name="Andreopoulos W.B."/>
            <person name="Clum A."/>
            <person name="Lindquist E."/>
            <person name="Daum C."/>
            <person name="Ramamoorthy G.K."/>
            <person name="Gryganskyi A."/>
            <person name="Culley D."/>
            <person name="Magnuson J.K."/>
            <person name="James T.Y."/>
            <person name="O'Malley M.A."/>
            <person name="Stajich J.E."/>
            <person name="Spatafora J.W."/>
            <person name="Visel A."/>
            <person name="Grigoriev I.V."/>
        </authorList>
    </citation>
    <scope>NUCLEOTIDE SEQUENCE [LARGE SCALE GENOMIC DNA]</scope>
    <source>
        <strain evidence="1 2">NRRL 1336</strain>
    </source>
</reference>
<dbReference type="AlphaFoldDB" id="A0A1X2I7P0"/>
<protein>
    <submittedName>
        <fullName evidence="1">Uncharacterized protein</fullName>
    </submittedName>
</protein>
<keyword evidence="2" id="KW-1185">Reference proteome</keyword>
<gene>
    <name evidence="1" type="ORF">BCR42DRAFT_494191</name>
</gene>
<name>A0A1X2I7P0_9FUNG</name>
<accession>A0A1X2I7P0</accession>
<evidence type="ECO:0000313" key="2">
    <source>
        <dbReference type="Proteomes" id="UP000193560"/>
    </source>
</evidence>
<dbReference type="EMBL" id="MCGE01000022">
    <property type="protein sequence ID" value="ORZ11155.1"/>
    <property type="molecule type" value="Genomic_DNA"/>
</dbReference>
<comment type="caution">
    <text evidence="1">The sequence shown here is derived from an EMBL/GenBank/DDBJ whole genome shotgun (WGS) entry which is preliminary data.</text>
</comment>
<sequence length="198" mass="23483">MLVLEVLILKWSDSMHPSQLQSKYWLALHTGLFNRRHSGEFFRFGIDKECHFVNSTRIFFSIFGFDEHLWMKSNKVAFFICIVSSYIGSLRNGYLLRVSCSALRGSMLVLEALILKWSDSMHPSQLQSKYWLALHTGLFNRRHSGEFFRFGIECHFVNSIRYSYQQKQAKFACNRKRKHSSSDYKRKMMVVMEQITWI</sequence>
<organism evidence="1 2">
    <name type="scientific">Absidia repens</name>
    <dbReference type="NCBI Taxonomy" id="90262"/>
    <lineage>
        <taxon>Eukaryota</taxon>
        <taxon>Fungi</taxon>
        <taxon>Fungi incertae sedis</taxon>
        <taxon>Mucoromycota</taxon>
        <taxon>Mucoromycotina</taxon>
        <taxon>Mucoromycetes</taxon>
        <taxon>Mucorales</taxon>
        <taxon>Cunninghamellaceae</taxon>
        <taxon>Absidia</taxon>
    </lineage>
</organism>
<proteinExistence type="predicted"/>
<evidence type="ECO:0000313" key="1">
    <source>
        <dbReference type="EMBL" id="ORZ11155.1"/>
    </source>
</evidence>
<dbReference type="Proteomes" id="UP000193560">
    <property type="component" value="Unassembled WGS sequence"/>
</dbReference>